<comment type="subcellular location">
    <subcellularLocation>
        <location evidence="3">Peroxisome</location>
    </subcellularLocation>
</comment>
<evidence type="ECO:0000259" key="16">
    <source>
        <dbReference type="Pfam" id="PF14749"/>
    </source>
</evidence>
<dbReference type="PANTHER" id="PTHR10909">
    <property type="entry name" value="ELECTRON TRANSPORT OXIDOREDUCTASE"/>
    <property type="match status" value="1"/>
</dbReference>
<dbReference type="InterPro" id="IPR029320">
    <property type="entry name" value="Acyl-CoA_ox_N"/>
</dbReference>
<dbReference type="GO" id="GO:0003997">
    <property type="term" value="F:acyl-CoA oxidase activity"/>
    <property type="evidence" value="ECO:0007669"/>
    <property type="project" value="UniProtKB-EC"/>
</dbReference>
<evidence type="ECO:0000256" key="7">
    <source>
        <dbReference type="ARBA" id="ARBA00022827"/>
    </source>
</evidence>
<dbReference type="InterPro" id="IPR046373">
    <property type="entry name" value="Acyl-CoA_Oxase/DH_mid-dom_sf"/>
</dbReference>
<feature type="domain" description="Acyl-CoA oxidase C-terminal" evidence="15">
    <location>
        <begin position="488"/>
        <end position="656"/>
    </location>
</feature>
<proteinExistence type="inferred from homology"/>
<keyword evidence="9" id="KW-0560">Oxidoreductase</keyword>
<keyword evidence="7 12" id="KW-0274">FAD</keyword>
<evidence type="ECO:0000259" key="15">
    <source>
        <dbReference type="Pfam" id="PF01756"/>
    </source>
</evidence>
<dbReference type="GO" id="GO:0071949">
    <property type="term" value="F:FAD binding"/>
    <property type="evidence" value="ECO:0007669"/>
    <property type="project" value="InterPro"/>
</dbReference>
<dbReference type="OrthoDB" id="538336at2759"/>
<dbReference type="InterPro" id="IPR055060">
    <property type="entry name" value="ACOX_C_alpha1"/>
</dbReference>
<feature type="binding site" evidence="14">
    <location>
        <position position="144"/>
    </location>
    <ligand>
        <name>FAD</name>
        <dbReference type="ChEBI" id="CHEBI:57692"/>
    </ligand>
</feature>
<gene>
    <name evidence="18" type="ORF">EC973_003214</name>
</gene>
<evidence type="ECO:0000256" key="10">
    <source>
        <dbReference type="ARBA" id="ARBA00023098"/>
    </source>
</evidence>
<dbReference type="PANTHER" id="PTHR10909:SF250">
    <property type="entry name" value="PEROXISOMAL ACYL-COENZYME A OXIDASE 1"/>
    <property type="match status" value="1"/>
</dbReference>
<dbReference type="GO" id="GO:0033540">
    <property type="term" value="P:fatty acid beta-oxidation using acyl-CoA oxidase"/>
    <property type="evidence" value="ECO:0007669"/>
    <property type="project" value="UniProtKB-UniPathway"/>
</dbReference>
<dbReference type="AlphaFoldDB" id="A0A8H7BZE1"/>
<comment type="catalytic activity">
    <reaction evidence="1">
        <text>a 2,3-saturated acyl-CoA + O2 = a (2E)-enoyl-CoA + H2O2</text>
        <dbReference type="Rhea" id="RHEA:38959"/>
        <dbReference type="ChEBI" id="CHEBI:15379"/>
        <dbReference type="ChEBI" id="CHEBI:16240"/>
        <dbReference type="ChEBI" id="CHEBI:58856"/>
        <dbReference type="ChEBI" id="CHEBI:65111"/>
        <dbReference type="EC" id="1.3.3.6"/>
    </reaction>
</comment>
<dbReference type="SUPFAM" id="SSF47203">
    <property type="entry name" value="Acyl-CoA dehydrogenase C-terminal domain-like"/>
    <property type="match status" value="2"/>
</dbReference>
<dbReference type="InterPro" id="IPR009100">
    <property type="entry name" value="AcylCoA_DH/oxidase_NM_dom_sf"/>
</dbReference>
<comment type="pathway">
    <text evidence="4">Lipid metabolism; peroxisomal fatty acid beta-oxidation.</text>
</comment>
<name>A0A8H7BZE1_9FUNG</name>
<feature type="domain" description="Acyl-coenzyme A oxidase N-terminal" evidence="16">
    <location>
        <begin position="24"/>
        <end position="138"/>
    </location>
</feature>
<keyword evidence="10" id="KW-0443">Lipid metabolism</keyword>
<comment type="cofactor">
    <cofactor evidence="2">
        <name>FAD</name>
        <dbReference type="ChEBI" id="CHEBI:57692"/>
    </cofactor>
</comment>
<dbReference type="GO" id="GO:0005777">
    <property type="term" value="C:peroxisome"/>
    <property type="evidence" value="ECO:0007669"/>
    <property type="project" value="UniProtKB-SubCell"/>
</dbReference>
<dbReference type="Pfam" id="PF01756">
    <property type="entry name" value="ACOX"/>
    <property type="match status" value="1"/>
</dbReference>
<evidence type="ECO:0000256" key="1">
    <source>
        <dbReference type="ARBA" id="ARBA00001201"/>
    </source>
</evidence>
<dbReference type="Gene3D" id="1.10.540.10">
    <property type="entry name" value="Acyl-CoA dehydrogenase/oxidase, N-terminal domain"/>
    <property type="match status" value="1"/>
</dbReference>
<evidence type="ECO:0000256" key="14">
    <source>
        <dbReference type="PIRSR" id="PIRSR000168-2"/>
    </source>
</evidence>
<evidence type="ECO:0000256" key="11">
    <source>
        <dbReference type="ARBA" id="ARBA00023140"/>
    </source>
</evidence>
<feature type="binding site" evidence="14">
    <location>
        <position position="183"/>
    </location>
    <ligand>
        <name>FAD</name>
        <dbReference type="ChEBI" id="CHEBI:57692"/>
    </ligand>
</feature>
<evidence type="ECO:0000256" key="13">
    <source>
        <dbReference type="PIRSR" id="PIRSR000168-1"/>
    </source>
</evidence>
<dbReference type="SUPFAM" id="SSF56645">
    <property type="entry name" value="Acyl-CoA dehydrogenase NM domain-like"/>
    <property type="match status" value="1"/>
</dbReference>
<dbReference type="GO" id="GO:0055088">
    <property type="term" value="P:lipid homeostasis"/>
    <property type="evidence" value="ECO:0007669"/>
    <property type="project" value="TreeGrafter"/>
</dbReference>
<feature type="domain" description="Acyl-CoA oxidase C-alpha1" evidence="17">
    <location>
        <begin position="282"/>
        <end position="446"/>
    </location>
</feature>
<dbReference type="InterPro" id="IPR012258">
    <property type="entry name" value="Acyl-CoA_oxidase"/>
</dbReference>
<keyword evidence="8" id="KW-0276">Fatty acid metabolism</keyword>
<evidence type="ECO:0000256" key="12">
    <source>
        <dbReference type="PIRNR" id="PIRNR000168"/>
    </source>
</evidence>
<evidence type="ECO:0000256" key="4">
    <source>
        <dbReference type="ARBA" id="ARBA00004846"/>
    </source>
</evidence>
<evidence type="ECO:0000256" key="9">
    <source>
        <dbReference type="ARBA" id="ARBA00023002"/>
    </source>
</evidence>
<dbReference type="InterPro" id="IPR036250">
    <property type="entry name" value="AcylCo_DH-like_C"/>
</dbReference>
<evidence type="ECO:0000256" key="5">
    <source>
        <dbReference type="ARBA" id="ARBA00006288"/>
    </source>
</evidence>
<dbReference type="Gene3D" id="2.40.110.10">
    <property type="entry name" value="Butyryl-CoA Dehydrogenase, subunit A, domain 2"/>
    <property type="match status" value="1"/>
</dbReference>
<evidence type="ECO:0000256" key="2">
    <source>
        <dbReference type="ARBA" id="ARBA00001974"/>
    </source>
</evidence>
<accession>A0A8H7BZE1</accession>
<evidence type="ECO:0000313" key="19">
    <source>
        <dbReference type="Proteomes" id="UP000605846"/>
    </source>
</evidence>
<dbReference type="PIRSF" id="PIRSF000168">
    <property type="entry name" value="Acyl-CoA_oxidase"/>
    <property type="match status" value="1"/>
</dbReference>
<dbReference type="Proteomes" id="UP000605846">
    <property type="component" value="Unassembled WGS sequence"/>
</dbReference>
<evidence type="ECO:0000256" key="8">
    <source>
        <dbReference type="ARBA" id="ARBA00022832"/>
    </source>
</evidence>
<dbReference type="Pfam" id="PF14749">
    <property type="entry name" value="Acyl-CoA_ox_N"/>
    <property type="match status" value="1"/>
</dbReference>
<keyword evidence="6 12" id="KW-0285">Flavoprotein</keyword>
<keyword evidence="11" id="KW-0576">Peroxisome</keyword>
<evidence type="ECO:0000313" key="18">
    <source>
        <dbReference type="EMBL" id="KAF7732469.1"/>
    </source>
</evidence>
<dbReference type="InterPro" id="IPR037069">
    <property type="entry name" value="AcylCoA_DH/ox_N_sf"/>
</dbReference>
<evidence type="ECO:0000256" key="3">
    <source>
        <dbReference type="ARBA" id="ARBA00004275"/>
    </source>
</evidence>
<dbReference type="FunFam" id="1.20.140.10:FF:000015">
    <property type="entry name" value="Acyl-coenzyme A oxidase"/>
    <property type="match status" value="1"/>
</dbReference>
<keyword evidence="19" id="KW-1185">Reference proteome</keyword>
<evidence type="ECO:0000259" key="17">
    <source>
        <dbReference type="Pfam" id="PF22924"/>
    </source>
</evidence>
<feature type="active site" description="Proton acceptor" evidence="13">
    <location>
        <position position="431"/>
    </location>
</feature>
<reference evidence="18" key="1">
    <citation type="submission" date="2020-01" db="EMBL/GenBank/DDBJ databases">
        <title>Genome Sequencing of Three Apophysomyces-Like Fungal Strains Confirms a Novel Fungal Genus in the Mucoromycota with divergent Burkholderia-like Endosymbiotic Bacteria.</title>
        <authorList>
            <person name="Stajich J.E."/>
            <person name="Macias A.M."/>
            <person name="Carter-House D."/>
            <person name="Lovett B."/>
            <person name="Kasson L.R."/>
            <person name="Berry K."/>
            <person name="Grigoriev I."/>
            <person name="Chang Y."/>
            <person name="Spatafora J."/>
            <person name="Kasson M.T."/>
        </authorList>
    </citation>
    <scope>NUCLEOTIDE SEQUENCE</scope>
    <source>
        <strain evidence="18">NRRL A-21654</strain>
    </source>
</reference>
<dbReference type="UniPathway" id="UPA00661"/>
<dbReference type="Gene3D" id="1.20.140.10">
    <property type="entry name" value="Butyryl-CoA Dehydrogenase, subunit A, domain 3"/>
    <property type="match status" value="2"/>
</dbReference>
<dbReference type="EMBL" id="JABAYA010000002">
    <property type="protein sequence ID" value="KAF7732469.1"/>
    <property type="molecule type" value="Genomic_DNA"/>
</dbReference>
<dbReference type="FunFam" id="2.40.110.10:FF:000003">
    <property type="entry name" value="Acyl-coenzyme A oxidase"/>
    <property type="match status" value="1"/>
</dbReference>
<sequence>MTNPHLQQMVQDLENARRKASFPVADMTRFLRGGAEAVENLEKVRAVIEKEPLFNKLNMIFMSRQEQLAHAVRVAERLIEIAEEHGWSEEEFAIMADLNDMLNPLSLHYGAFMAVIKAQGTDQQIEKWYMAAKRHAIVGCYAQTELAHGSNVAGLNTTATLDTKTDEFVIHSPDLTAAKWWIGGLGTTATHAVVQAQLIISGKSYGPHLFIVPVRSPVDHKVIDGVQVGDIGPKAYGGFSTMDNGYAIFDHVRIPRENMLMRFSKVTKDGQYIAPVHAKLSYGSMVKLRVGIVIDAGWTLAKAAAIATRYSTVRRQFTDPADPSSELERQVITYSSVQHRLFPLLSTAYALIISSHDLNAQFNDFQKQLAQEDTHLLPEIHATSCALKSWSTRRSTDGIEECRKAMGGHGFSAFSGLSQLFADFVPSNTYEGDNYVLAQQVARFLLKQLQNVTQGKRITSVTAEYLELLKLGSPDTPVAIPSEKDLLDPDLQLKLFGTRAARLVAGLARKLQAGRAWVDLNMDCWEINLAHAEYIILRQTISAAKNLQRSSEYTAIAKPVQKIANLFCLSLLRQSSLASFLVTSTILPKDVHLVDNQFVVALAEVSDEAVGLTDAFGFSDYQLATVLGQKDGRAYEAFWTAVQSNPINSQDGREQFGILAKRILHRRDNKDYIRMAKL</sequence>
<protein>
    <recommendedName>
        <fullName evidence="12">Acyl-coenzyme A oxidase</fullName>
    </recommendedName>
</protein>
<dbReference type="InterPro" id="IPR002655">
    <property type="entry name" value="Acyl-CoA_oxidase_C"/>
</dbReference>
<dbReference type="Pfam" id="PF22924">
    <property type="entry name" value="ACOX_C_alpha1"/>
    <property type="match status" value="1"/>
</dbReference>
<comment type="caution">
    <text evidence="18">The sequence shown here is derived from an EMBL/GenBank/DDBJ whole genome shotgun (WGS) entry which is preliminary data.</text>
</comment>
<dbReference type="GO" id="GO:0005504">
    <property type="term" value="F:fatty acid binding"/>
    <property type="evidence" value="ECO:0007669"/>
    <property type="project" value="TreeGrafter"/>
</dbReference>
<comment type="similarity">
    <text evidence="5 12">Belongs to the acyl-CoA oxidase family.</text>
</comment>
<organism evidence="18 19">
    <name type="scientific">Apophysomyces ossiformis</name>
    <dbReference type="NCBI Taxonomy" id="679940"/>
    <lineage>
        <taxon>Eukaryota</taxon>
        <taxon>Fungi</taxon>
        <taxon>Fungi incertae sedis</taxon>
        <taxon>Mucoromycota</taxon>
        <taxon>Mucoromycotina</taxon>
        <taxon>Mucoromycetes</taxon>
        <taxon>Mucorales</taxon>
        <taxon>Mucorineae</taxon>
        <taxon>Mucoraceae</taxon>
        <taxon>Apophysomyces</taxon>
    </lineage>
</organism>
<evidence type="ECO:0000256" key="6">
    <source>
        <dbReference type="ARBA" id="ARBA00022630"/>
    </source>
</evidence>